<reference evidence="1" key="1">
    <citation type="journal article" date="2022" name="Plant J.">
        <title>Strategies of tolerance reflected in two North American maple genomes.</title>
        <authorList>
            <person name="McEvoy S.L."/>
            <person name="Sezen U.U."/>
            <person name="Trouern-Trend A."/>
            <person name="McMahon S.M."/>
            <person name="Schaberg P.G."/>
            <person name="Yang J."/>
            <person name="Wegrzyn J.L."/>
            <person name="Swenson N.G."/>
        </authorList>
    </citation>
    <scope>NUCLEOTIDE SEQUENCE</scope>
    <source>
        <strain evidence="1">91603</strain>
    </source>
</reference>
<reference evidence="1" key="2">
    <citation type="submission" date="2023-02" db="EMBL/GenBank/DDBJ databases">
        <authorList>
            <person name="Swenson N.G."/>
            <person name="Wegrzyn J.L."/>
            <person name="Mcevoy S.L."/>
        </authorList>
    </citation>
    <scope>NUCLEOTIDE SEQUENCE</scope>
    <source>
        <strain evidence="1">91603</strain>
        <tissue evidence="1">Leaf</tissue>
    </source>
</reference>
<name>A0AAD5IH79_ACENE</name>
<organism evidence="1 2">
    <name type="scientific">Acer negundo</name>
    <name type="common">Box elder</name>
    <dbReference type="NCBI Taxonomy" id="4023"/>
    <lineage>
        <taxon>Eukaryota</taxon>
        <taxon>Viridiplantae</taxon>
        <taxon>Streptophyta</taxon>
        <taxon>Embryophyta</taxon>
        <taxon>Tracheophyta</taxon>
        <taxon>Spermatophyta</taxon>
        <taxon>Magnoliopsida</taxon>
        <taxon>eudicotyledons</taxon>
        <taxon>Gunneridae</taxon>
        <taxon>Pentapetalae</taxon>
        <taxon>rosids</taxon>
        <taxon>malvids</taxon>
        <taxon>Sapindales</taxon>
        <taxon>Sapindaceae</taxon>
        <taxon>Hippocastanoideae</taxon>
        <taxon>Acereae</taxon>
        <taxon>Acer</taxon>
    </lineage>
</organism>
<sequence>MKSVLRIPFLEIAQQLLVVMKWCIGDQVWLCGYDEMVVARNQVDRWWCEIELIVAKLALGSWFGGCGGLMDFWWICSGSSFGFDGGGGGLVSVLGGGFGLRVLVATLWCEFGMWCVGDDFFWVWRYVDDSLGLDDDGDEDIFIFLFWRAVEGLDRTERNPAALTDREQEAIDLLLHE</sequence>
<keyword evidence="2" id="KW-1185">Reference proteome</keyword>
<proteinExistence type="predicted"/>
<dbReference type="EMBL" id="JAJSOW010000106">
    <property type="protein sequence ID" value="KAI9162242.1"/>
    <property type="molecule type" value="Genomic_DNA"/>
</dbReference>
<evidence type="ECO:0000313" key="2">
    <source>
        <dbReference type="Proteomes" id="UP001064489"/>
    </source>
</evidence>
<dbReference type="Proteomes" id="UP001064489">
    <property type="component" value="Chromosome 2"/>
</dbReference>
<evidence type="ECO:0000313" key="1">
    <source>
        <dbReference type="EMBL" id="KAI9162242.1"/>
    </source>
</evidence>
<accession>A0AAD5IH79</accession>
<gene>
    <name evidence="1" type="ORF">LWI28_025276</name>
</gene>
<comment type="caution">
    <text evidence="1">The sequence shown here is derived from an EMBL/GenBank/DDBJ whole genome shotgun (WGS) entry which is preliminary data.</text>
</comment>
<dbReference type="AlphaFoldDB" id="A0AAD5IH79"/>
<protein>
    <submittedName>
        <fullName evidence="1">Uncharacterized protein</fullName>
    </submittedName>
</protein>